<proteinExistence type="inferred from homology"/>
<dbReference type="SUPFAM" id="SSF160059">
    <property type="entry name" value="PriA/YqbF domain"/>
    <property type="match status" value="1"/>
</dbReference>
<dbReference type="InterPro" id="IPR008591">
    <property type="entry name" value="GINS_Sld5"/>
</dbReference>
<dbReference type="InterPro" id="IPR031633">
    <property type="entry name" value="SLD5_C"/>
</dbReference>
<dbReference type="Gene3D" id="3.40.5.60">
    <property type="match status" value="1"/>
</dbReference>
<dbReference type="EMBL" id="OZ022406">
    <property type="protein sequence ID" value="CAK9437626.1"/>
    <property type="molecule type" value="Genomic_DNA"/>
</dbReference>
<evidence type="ECO:0000256" key="3">
    <source>
        <dbReference type="ARBA" id="ARBA00011352"/>
    </source>
</evidence>
<evidence type="ECO:0000256" key="2">
    <source>
        <dbReference type="ARBA" id="ARBA00008187"/>
    </source>
</evidence>
<dbReference type="InterPro" id="IPR038749">
    <property type="entry name" value="Sld5_GINS_A"/>
</dbReference>
<dbReference type="InterPro" id="IPR021151">
    <property type="entry name" value="GINS_A"/>
</dbReference>
<gene>
    <name evidence="10" type="ORF">LODBEIA_P20040</name>
</gene>
<evidence type="ECO:0000256" key="7">
    <source>
        <dbReference type="PIRNR" id="PIRNR007764"/>
    </source>
</evidence>
<name>A0ABP0ZI11_9ASCO</name>
<dbReference type="CDD" id="cd21692">
    <property type="entry name" value="GINS_B_Sld5"/>
    <property type="match status" value="1"/>
</dbReference>
<dbReference type="Pfam" id="PF05916">
    <property type="entry name" value="Sld5"/>
    <property type="match status" value="1"/>
</dbReference>
<evidence type="ECO:0000256" key="5">
    <source>
        <dbReference type="ARBA" id="ARBA00022705"/>
    </source>
</evidence>
<protein>
    <recommendedName>
        <fullName evidence="4 7">DNA replication complex GINS protein SLD5</fullName>
    </recommendedName>
</protein>
<dbReference type="Proteomes" id="UP001497383">
    <property type="component" value="Chromosome 2"/>
</dbReference>
<comment type="subcellular location">
    <subcellularLocation>
        <location evidence="1 7">Nucleus</location>
    </subcellularLocation>
</comment>
<dbReference type="PANTHER" id="PTHR21206:SF0">
    <property type="entry name" value="DNA REPLICATION COMPLEX GINS PROTEIN SLD5"/>
    <property type="match status" value="1"/>
</dbReference>
<dbReference type="RefSeq" id="XP_066828942.1">
    <property type="nucleotide sequence ID" value="XM_066971956.1"/>
</dbReference>
<evidence type="ECO:0000313" key="11">
    <source>
        <dbReference type="Proteomes" id="UP001497383"/>
    </source>
</evidence>
<evidence type="ECO:0000256" key="4">
    <source>
        <dbReference type="ARBA" id="ARBA00014804"/>
    </source>
</evidence>
<evidence type="ECO:0000256" key="1">
    <source>
        <dbReference type="ARBA" id="ARBA00004123"/>
    </source>
</evidence>
<comment type="function">
    <text evidence="7">The GINS complex plays an essential role in the initiation of DNA replication.</text>
</comment>
<evidence type="ECO:0000259" key="9">
    <source>
        <dbReference type="Pfam" id="PF16922"/>
    </source>
</evidence>
<organism evidence="10 11">
    <name type="scientific">Lodderomyces beijingensis</name>
    <dbReference type="NCBI Taxonomy" id="1775926"/>
    <lineage>
        <taxon>Eukaryota</taxon>
        <taxon>Fungi</taxon>
        <taxon>Dikarya</taxon>
        <taxon>Ascomycota</taxon>
        <taxon>Saccharomycotina</taxon>
        <taxon>Pichiomycetes</taxon>
        <taxon>Debaryomycetaceae</taxon>
        <taxon>Candida/Lodderomyces clade</taxon>
        <taxon>Lodderomyces</taxon>
    </lineage>
</organism>
<comment type="similarity">
    <text evidence="2 7">Belongs to the GINS4/SLD5 family.</text>
</comment>
<dbReference type="CDD" id="cd11711">
    <property type="entry name" value="GINS_A_Sld5"/>
    <property type="match status" value="1"/>
</dbReference>
<keyword evidence="5 7" id="KW-0235">DNA replication</keyword>
<accession>A0ABP0ZI11</accession>
<dbReference type="PIRSF" id="PIRSF007764">
    <property type="entry name" value="Sld5"/>
    <property type="match status" value="1"/>
</dbReference>
<keyword evidence="6 7" id="KW-0539">Nucleus</keyword>
<dbReference type="Gene3D" id="1.20.58.1030">
    <property type="match status" value="1"/>
</dbReference>
<keyword evidence="11" id="KW-1185">Reference proteome</keyword>
<evidence type="ECO:0000313" key="10">
    <source>
        <dbReference type="EMBL" id="CAK9437626.1"/>
    </source>
</evidence>
<dbReference type="SUPFAM" id="SSF158573">
    <property type="entry name" value="GINS helical bundle-like"/>
    <property type="match status" value="1"/>
</dbReference>
<feature type="domain" description="DNA replication complex GINS protein SLD5 C-terminal" evidence="9">
    <location>
        <begin position="203"/>
        <end position="255"/>
    </location>
</feature>
<sequence length="255" mass="29049">MDIDDILREFEESSNKQNELASTTNIAQELTTAMMNERMAPELLPYKSSLMKSILTHITNQQQFLLDSHEYGDMNSSNGVISDDFKLRLMIIETDVERTSYLVRLYLRTRLTKLNKFTLYYINESHKENDTDGDNSAAATARATATTTSGGASMLLSPEEKDYIHQYMHLLTQLYNNCFLKKLPKFLTLLDDNVGGQNMTIAPELDSLVFVKCTSDIPIAVQLDDDEIDMEKNGVYVVKYRFIRSLLATEDVVLI</sequence>
<reference evidence="10 11" key="1">
    <citation type="submission" date="2024-03" db="EMBL/GenBank/DDBJ databases">
        <authorList>
            <person name="Brejova B."/>
        </authorList>
    </citation>
    <scope>NUCLEOTIDE SEQUENCE [LARGE SCALE GENOMIC DNA]</scope>
    <source>
        <strain evidence="10 11">CBS 14171</strain>
    </source>
</reference>
<dbReference type="InterPro" id="IPR036224">
    <property type="entry name" value="GINS_bundle-like_dom_sf"/>
</dbReference>
<feature type="domain" description="GINS subunit" evidence="8">
    <location>
        <begin position="82"/>
        <end position="178"/>
    </location>
</feature>
<dbReference type="Pfam" id="PF16922">
    <property type="entry name" value="SLD5_C"/>
    <property type="match status" value="1"/>
</dbReference>
<dbReference type="PANTHER" id="PTHR21206">
    <property type="entry name" value="SLD5 PROTEIN"/>
    <property type="match status" value="1"/>
</dbReference>
<evidence type="ECO:0000259" key="8">
    <source>
        <dbReference type="Pfam" id="PF05916"/>
    </source>
</evidence>
<comment type="subunit">
    <text evidence="3">Component of the GINS complex which is a heterotetramer of SLD5, PSF1, PSF2 and PSF3.</text>
</comment>
<dbReference type="GeneID" id="92207200"/>
<evidence type="ECO:0000256" key="6">
    <source>
        <dbReference type="ARBA" id="ARBA00023242"/>
    </source>
</evidence>